<keyword evidence="2" id="KW-0456">Lyase</keyword>
<name>A0ABX2ZZP6_9GAMM</name>
<evidence type="ECO:0000256" key="2">
    <source>
        <dbReference type="ARBA" id="ARBA00023239"/>
    </source>
</evidence>
<dbReference type="EC" id="4.3.2.7" evidence="1"/>
<evidence type="ECO:0000256" key="1">
    <source>
        <dbReference type="ARBA" id="ARBA00012344"/>
    </source>
</evidence>
<sequence length="145" mass="16830">MEVQNTYRGSDASEAVCHGHLIFIDENKLHEQLSRLWLREMSGMSYLPCWQNVKTHEGNIRALVFKVNPDSPRYLAELPLAEQAKRIALAKGPGGENYDYLFNLYDQLHKMGINDNELAILVQEVQKLRKMHGFEVHPEKLAWPW</sequence>
<dbReference type="Proteomes" id="UP000094329">
    <property type="component" value="Unassembled WGS sequence"/>
</dbReference>
<reference evidence="3 4" key="1">
    <citation type="submission" date="2016-08" db="EMBL/GenBank/DDBJ databases">
        <title>Draft genome sequence of Candidatus Piscirickettsia litoralis, from seawater.</title>
        <authorList>
            <person name="Wan X."/>
            <person name="Lee A.J."/>
            <person name="Hou S."/>
            <person name="Donachie S.P."/>
        </authorList>
    </citation>
    <scope>NUCLEOTIDE SEQUENCE [LARGE SCALE GENOMIC DNA]</scope>
    <source>
        <strain evidence="3 4">Y2</strain>
    </source>
</reference>
<dbReference type="PANTHER" id="PTHR12192:SF2">
    <property type="entry name" value="GLUTATHIONE-SPECIFIC GAMMA-GLUTAMYLCYCLOTRANSFERASE 2"/>
    <property type="match status" value="1"/>
</dbReference>
<dbReference type="RefSeq" id="WP_069311502.1">
    <property type="nucleotide sequence ID" value="NZ_MDTU01000001.1"/>
</dbReference>
<evidence type="ECO:0000313" key="3">
    <source>
        <dbReference type="EMBL" id="ODN41700.1"/>
    </source>
</evidence>
<evidence type="ECO:0000313" key="4">
    <source>
        <dbReference type="Proteomes" id="UP000094329"/>
    </source>
</evidence>
<accession>A0ABX2ZZP6</accession>
<dbReference type="Pfam" id="PF04752">
    <property type="entry name" value="ChaC"/>
    <property type="match status" value="1"/>
</dbReference>
<dbReference type="EMBL" id="MDTU01000001">
    <property type="protein sequence ID" value="ODN41700.1"/>
    <property type="molecule type" value="Genomic_DNA"/>
</dbReference>
<organism evidence="3 4">
    <name type="scientific">Piscirickettsia litoralis</name>
    <dbReference type="NCBI Taxonomy" id="1891921"/>
    <lineage>
        <taxon>Bacteria</taxon>
        <taxon>Pseudomonadati</taxon>
        <taxon>Pseudomonadota</taxon>
        <taxon>Gammaproteobacteria</taxon>
        <taxon>Thiotrichales</taxon>
        <taxon>Piscirickettsiaceae</taxon>
        <taxon>Piscirickettsia</taxon>
    </lineage>
</organism>
<gene>
    <name evidence="3" type="ORF">BGC07_00260</name>
</gene>
<dbReference type="InterPro" id="IPR006840">
    <property type="entry name" value="ChaC"/>
</dbReference>
<protein>
    <recommendedName>
        <fullName evidence="1">glutathione-specific gamma-glutamylcyclotransferase</fullName>
        <ecNumber evidence="1">4.3.2.7</ecNumber>
    </recommendedName>
</protein>
<dbReference type="PANTHER" id="PTHR12192">
    <property type="entry name" value="CATION TRANSPORT PROTEIN CHAC-RELATED"/>
    <property type="match status" value="1"/>
</dbReference>
<keyword evidence="4" id="KW-1185">Reference proteome</keyword>
<comment type="caution">
    <text evidence="3">The sequence shown here is derived from an EMBL/GenBank/DDBJ whole genome shotgun (WGS) entry which is preliminary data.</text>
</comment>
<proteinExistence type="predicted"/>